<dbReference type="Proteomes" id="UP001066276">
    <property type="component" value="Chromosome 4_2"/>
</dbReference>
<accession>A0AAV7SQ45</accession>
<sequence length="143" mass="15861">MNSAKYKRPLPLAQMCPLYTGDGDKPAPSSKTSEKNTGSSVRGTWAERGLRVQCSGGGRVRTERAVPSTEAERGLNVQCPVQKKYKPQATQTQEGRDKQLIRYKGSTCITLIQKQQMCTCSRQCRGEFAYEAHTYRGAIARAQ</sequence>
<comment type="caution">
    <text evidence="2">The sequence shown here is derived from an EMBL/GenBank/DDBJ whole genome shotgun (WGS) entry which is preliminary data.</text>
</comment>
<reference evidence="2" key="1">
    <citation type="journal article" date="2022" name="bioRxiv">
        <title>Sequencing and chromosome-scale assembly of the giantPleurodeles waltlgenome.</title>
        <authorList>
            <person name="Brown T."/>
            <person name="Elewa A."/>
            <person name="Iarovenko S."/>
            <person name="Subramanian E."/>
            <person name="Araus A.J."/>
            <person name="Petzold A."/>
            <person name="Susuki M."/>
            <person name="Suzuki K.-i.T."/>
            <person name="Hayashi T."/>
            <person name="Toyoda A."/>
            <person name="Oliveira C."/>
            <person name="Osipova E."/>
            <person name="Leigh N.D."/>
            <person name="Simon A."/>
            <person name="Yun M.H."/>
        </authorList>
    </citation>
    <scope>NUCLEOTIDE SEQUENCE</scope>
    <source>
        <strain evidence="2">20211129_DDA</strain>
        <tissue evidence="2">Liver</tissue>
    </source>
</reference>
<proteinExistence type="predicted"/>
<protein>
    <submittedName>
        <fullName evidence="2">Uncharacterized protein</fullName>
    </submittedName>
</protein>
<feature type="region of interest" description="Disordered" evidence="1">
    <location>
        <begin position="15"/>
        <end position="78"/>
    </location>
</feature>
<evidence type="ECO:0000313" key="3">
    <source>
        <dbReference type="Proteomes" id="UP001066276"/>
    </source>
</evidence>
<evidence type="ECO:0000256" key="1">
    <source>
        <dbReference type="SAM" id="MobiDB-lite"/>
    </source>
</evidence>
<dbReference type="AlphaFoldDB" id="A0AAV7SQ45"/>
<name>A0AAV7SQ45_PLEWA</name>
<feature type="compositionally biased region" description="Polar residues" evidence="1">
    <location>
        <begin position="29"/>
        <end position="42"/>
    </location>
</feature>
<keyword evidence="3" id="KW-1185">Reference proteome</keyword>
<evidence type="ECO:0000313" key="2">
    <source>
        <dbReference type="EMBL" id="KAJ1166121.1"/>
    </source>
</evidence>
<organism evidence="2 3">
    <name type="scientific">Pleurodeles waltl</name>
    <name type="common">Iberian ribbed newt</name>
    <dbReference type="NCBI Taxonomy" id="8319"/>
    <lineage>
        <taxon>Eukaryota</taxon>
        <taxon>Metazoa</taxon>
        <taxon>Chordata</taxon>
        <taxon>Craniata</taxon>
        <taxon>Vertebrata</taxon>
        <taxon>Euteleostomi</taxon>
        <taxon>Amphibia</taxon>
        <taxon>Batrachia</taxon>
        <taxon>Caudata</taxon>
        <taxon>Salamandroidea</taxon>
        <taxon>Salamandridae</taxon>
        <taxon>Pleurodelinae</taxon>
        <taxon>Pleurodeles</taxon>
    </lineage>
</organism>
<dbReference type="EMBL" id="JANPWB010000008">
    <property type="protein sequence ID" value="KAJ1166121.1"/>
    <property type="molecule type" value="Genomic_DNA"/>
</dbReference>
<gene>
    <name evidence="2" type="ORF">NDU88_006530</name>
</gene>